<dbReference type="SUPFAM" id="SSF48008">
    <property type="entry name" value="GntR ligand-binding domain-like"/>
    <property type="match status" value="1"/>
</dbReference>
<dbReference type="Pfam" id="PF00392">
    <property type="entry name" value="GntR"/>
    <property type="match status" value="1"/>
</dbReference>
<gene>
    <name evidence="5" type="ORF">CQW29_13835</name>
</gene>
<organism evidence="5 6">
    <name type="scientific">Pantoea coffeiphila</name>
    <dbReference type="NCBI Taxonomy" id="1465635"/>
    <lineage>
        <taxon>Bacteria</taxon>
        <taxon>Pseudomonadati</taxon>
        <taxon>Pseudomonadota</taxon>
        <taxon>Gammaproteobacteria</taxon>
        <taxon>Enterobacterales</taxon>
        <taxon>Erwiniaceae</taxon>
        <taxon>Pantoea</taxon>
    </lineage>
</organism>
<comment type="caution">
    <text evidence="5">The sequence shown here is derived from an EMBL/GenBank/DDBJ whole genome shotgun (WGS) entry which is preliminary data.</text>
</comment>
<keyword evidence="2" id="KW-0238">DNA-binding</keyword>
<proteinExistence type="predicted"/>
<evidence type="ECO:0000256" key="3">
    <source>
        <dbReference type="ARBA" id="ARBA00023163"/>
    </source>
</evidence>
<dbReference type="EMBL" id="PDET01000008">
    <property type="protein sequence ID" value="PRD15027.1"/>
    <property type="molecule type" value="Genomic_DNA"/>
</dbReference>
<dbReference type="PANTHER" id="PTHR43537">
    <property type="entry name" value="TRANSCRIPTIONAL REGULATOR, GNTR FAMILY"/>
    <property type="match status" value="1"/>
</dbReference>
<dbReference type="Proteomes" id="UP000239181">
    <property type="component" value="Unassembled WGS sequence"/>
</dbReference>
<dbReference type="Pfam" id="PF07729">
    <property type="entry name" value="FCD"/>
    <property type="match status" value="1"/>
</dbReference>
<accession>A0A2S9IB53</accession>
<dbReference type="InterPro" id="IPR011711">
    <property type="entry name" value="GntR_C"/>
</dbReference>
<dbReference type="InterPro" id="IPR008920">
    <property type="entry name" value="TF_FadR/GntR_C"/>
</dbReference>
<dbReference type="InterPro" id="IPR036390">
    <property type="entry name" value="WH_DNA-bd_sf"/>
</dbReference>
<sequence>MSSLASGRQQEVQRIVDALSIAIAQHRLRPGTRLIEAQIVEVLSANRNHVQAALQRLALQHIVTISPNRGAKVSQPCAREAREVFIARRAVEDAIVAGISAEKLARSSAEVEAHQQAEQLALASGDRRNIIRELSAFHLLLAKINENQVLSEILANLMVRSSLIVALYQRNDTPASQCDEHCAVLDALRVGQNDVARSIMRDHLDHLEQQLDLMDSPAESLTLRDALTGSQP</sequence>
<dbReference type="SMART" id="SM00895">
    <property type="entry name" value="FCD"/>
    <property type="match status" value="1"/>
</dbReference>
<dbReference type="OrthoDB" id="5243844at2"/>
<feature type="domain" description="HTH gntR-type" evidence="4">
    <location>
        <begin position="9"/>
        <end position="76"/>
    </location>
</feature>
<keyword evidence="6" id="KW-1185">Reference proteome</keyword>
<evidence type="ECO:0000313" key="6">
    <source>
        <dbReference type="Proteomes" id="UP000239181"/>
    </source>
</evidence>
<reference evidence="5 6" key="1">
    <citation type="submission" date="2017-10" db="EMBL/GenBank/DDBJ databases">
        <title>Draft genome of two endophytic bacteria isolated from 'guarana' Paullinia cupana (Mart.) Ducke.</title>
        <authorList>
            <person name="Siqueira K.A."/>
            <person name="Liotti R.G."/>
            <person name="Mendes T.A."/>
            <person name="Soares M.A."/>
        </authorList>
    </citation>
    <scope>NUCLEOTIDE SEQUENCE [LARGE SCALE GENOMIC DNA]</scope>
    <source>
        <strain evidence="5 6">342</strain>
    </source>
</reference>
<keyword evidence="1" id="KW-0805">Transcription regulation</keyword>
<dbReference type="Gene3D" id="1.20.120.530">
    <property type="entry name" value="GntR ligand-binding domain-like"/>
    <property type="match status" value="1"/>
</dbReference>
<protein>
    <submittedName>
        <fullName evidence="5">GntR family transcriptional regulator</fullName>
    </submittedName>
</protein>
<evidence type="ECO:0000313" key="5">
    <source>
        <dbReference type="EMBL" id="PRD15027.1"/>
    </source>
</evidence>
<evidence type="ECO:0000259" key="4">
    <source>
        <dbReference type="PROSITE" id="PS50949"/>
    </source>
</evidence>
<dbReference type="GO" id="GO:0003700">
    <property type="term" value="F:DNA-binding transcription factor activity"/>
    <property type="evidence" value="ECO:0007669"/>
    <property type="project" value="InterPro"/>
</dbReference>
<dbReference type="PROSITE" id="PS50949">
    <property type="entry name" value="HTH_GNTR"/>
    <property type="match status" value="1"/>
</dbReference>
<dbReference type="GO" id="GO:0003677">
    <property type="term" value="F:DNA binding"/>
    <property type="evidence" value="ECO:0007669"/>
    <property type="project" value="UniProtKB-KW"/>
</dbReference>
<evidence type="ECO:0000256" key="1">
    <source>
        <dbReference type="ARBA" id="ARBA00023015"/>
    </source>
</evidence>
<dbReference type="Gene3D" id="1.10.10.10">
    <property type="entry name" value="Winged helix-like DNA-binding domain superfamily/Winged helix DNA-binding domain"/>
    <property type="match status" value="1"/>
</dbReference>
<dbReference type="PANTHER" id="PTHR43537:SF53">
    <property type="entry name" value="HTH-TYPE TRANSCRIPTIONAL REPRESSOR NANR"/>
    <property type="match status" value="1"/>
</dbReference>
<evidence type="ECO:0000256" key="2">
    <source>
        <dbReference type="ARBA" id="ARBA00023125"/>
    </source>
</evidence>
<dbReference type="AlphaFoldDB" id="A0A2S9IB53"/>
<dbReference type="InterPro" id="IPR036388">
    <property type="entry name" value="WH-like_DNA-bd_sf"/>
</dbReference>
<dbReference type="RefSeq" id="WP_105593305.1">
    <property type="nucleotide sequence ID" value="NZ_PDET01000008.1"/>
</dbReference>
<name>A0A2S9IB53_9GAMM</name>
<keyword evidence="3" id="KW-0804">Transcription</keyword>
<dbReference type="SMART" id="SM00345">
    <property type="entry name" value="HTH_GNTR"/>
    <property type="match status" value="1"/>
</dbReference>
<dbReference type="InterPro" id="IPR000524">
    <property type="entry name" value="Tscrpt_reg_HTH_GntR"/>
</dbReference>
<dbReference type="SUPFAM" id="SSF46785">
    <property type="entry name" value="Winged helix' DNA-binding domain"/>
    <property type="match status" value="1"/>
</dbReference>